<keyword evidence="10 11" id="KW-0472">Membrane</keyword>
<organism evidence="13 14">
    <name type="scientific">Heliomicrobium undosum</name>
    <dbReference type="NCBI Taxonomy" id="121734"/>
    <lineage>
        <taxon>Bacteria</taxon>
        <taxon>Bacillati</taxon>
        <taxon>Bacillota</taxon>
        <taxon>Clostridia</taxon>
        <taxon>Eubacteriales</taxon>
        <taxon>Heliobacteriaceae</taxon>
        <taxon>Heliomicrobium</taxon>
    </lineage>
</organism>
<dbReference type="InterPro" id="IPR041489">
    <property type="entry name" value="PDZ_6"/>
</dbReference>
<keyword evidence="11" id="KW-0479">Metal-binding</keyword>
<dbReference type="GO" id="GO:0046872">
    <property type="term" value="F:metal ion binding"/>
    <property type="evidence" value="ECO:0007669"/>
    <property type="project" value="UniProtKB-KW"/>
</dbReference>
<evidence type="ECO:0000256" key="3">
    <source>
        <dbReference type="ARBA" id="ARBA00007931"/>
    </source>
</evidence>
<keyword evidence="8 11" id="KW-1133">Transmembrane helix</keyword>
<feature type="domain" description="PDZ" evidence="12">
    <location>
        <begin position="122"/>
        <end position="161"/>
    </location>
</feature>
<dbReference type="PANTHER" id="PTHR42837">
    <property type="entry name" value="REGULATOR OF SIGMA-E PROTEASE RSEP"/>
    <property type="match status" value="1"/>
</dbReference>
<dbReference type="EC" id="3.4.24.-" evidence="11"/>
<comment type="cofactor">
    <cofactor evidence="1 11">
        <name>Zn(2+)</name>
        <dbReference type="ChEBI" id="CHEBI:29105"/>
    </cofactor>
</comment>
<dbReference type="EMBL" id="WXEY01000015">
    <property type="protein sequence ID" value="MZP30572.1"/>
    <property type="molecule type" value="Genomic_DNA"/>
</dbReference>
<evidence type="ECO:0000256" key="2">
    <source>
        <dbReference type="ARBA" id="ARBA00004141"/>
    </source>
</evidence>
<comment type="subcellular location">
    <subcellularLocation>
        <location evidence="2">Membrane</location>
        <topology evidence="2">Multi-pass membrane protein</topology>
    </subcellularLocation>
</comment>
<dbReference type="NCBIfam" id="TIGR00054">
    <property type="entry name" value="RIP metalloprotease RseP"/>
    <property type="match status" value="1"/>
</dbReference>
<dbReference type="Pfam" id="PF02163">
    <property type="entry name" value="Peptidase_M50"/>
    <property type="match status" value="1"/>
</dbReference>
<keyword evidence="5 11" id="KW-0812">Transmembrane</keyword>
<dbReference type="CDD" id="cd23081">
    <property type="entry name" value="cpPDZ_EcRseP-like"/>
    <property type="match status" value="1"/>
</dbReference>
<keyword evidence="6 11" id="KW-0378">Hydrolase</keyword>
<dbReference type="CDD" id="cd06163">
    <property type="entry name" value="S2P-M50_PDZ_RseP-like"/>
    <property type="match status" value="1"/>
</dbReference>
<dbReference type="InterPro" id="IPR036034">
    <property type="entry name" value="PDZ_sf"/>
</dbReference>
<dbReference type="GO" id="GO:0004222">
    <property type="term" value="F:metalloendopeptidase activity"/>
    <property type="evidence" value="ECO:0007669"/>
    <property type="project" value="InterPro"/>
</dbReference>
<evidence type="ECO:0000256" key="7">
    <source>
        <dbReference type="ARBA" id="ARBA00022833"/>
    </source>
</evidence>
<feature type="transmembrane region" description="Helical" evidence="11">
    <location>
        <begin position="228"/>
        <end position="251"/>
    </location>
</feature>
<dbReference type="Gene3D" id="2.30.42.10">
    <property type="match status" value="1"/>
</dbReference>
<evidence type="ECO:0000256" key="4">
    <source>
        <dbReference type="ARBA" id="ARBA00022670"/>
    </source>
</evidence>
<evidence type="ECO:0000256" key="1">
    <source>
        <dbReference type="ARBA" id="ARBA00001947"/>
    </source>
</evidence>
<evidence type="ECO:0000313" key="13">
    <source>
        <dbReference type="EMBL" id="MZP30572.1"/>
    </source>
</evidence>
<gene>
    <name evidence="13" type="primary">rseP</name>
    <name evidence="13" type="ORF">GTO91_12695</name>
</gene>
<protein>
    <recommendedName>
        <fullName evidence="11">Zinc metalloprotease</fullName>
        <ecNumber evidence="11">3.4.24.-</ecNumber>
    </recommendedName>
</protein>
<dbReference type="RefSeq" id="WP_161259094.1">
    <property type="nucleotide sequence ID" value="NZ_WXEY01000015.1"/>
</dbReference>
<dbReference type="GO" id="GO:0006508">
    <property type="term" value="P:proteolysis"/>
    <property type="evidence" value="ECO:0007669"/>
    <property type="project" value="UniProtKB-KW"/>
</dbReference>
<dbReference type="Pfam" id="PF17820">
    <property type="entry name" value="PDZ_6"/>
    <property type="match status" value="1"/>
</dbReference>
<keyword evidence="4 13" id="KW-0645">Protease</keyword>
<proteinExistence type="inferred from homology"/>
<dbReference type="SUPFAM" id="SSF50156">
    <property type="entry name" value="PDZ domain-like"/>
    <property type="match status" value="1"/>
</dbReference>
<dbReference type="InterPro" id="IPR004387">
    <property type="entry name" value="Pept_M50_Zn"/>
</dbReference>
<comment type="similarity">
    <text evidence="3 11">Belongs to the peptidase M50B family.</text>
</comment>
<dbReference type="OrthoDB" id="9782003at2"/>
<accession>A0A845L1Y9</accession>
<evidence type="ECO:0000256" key="5">
    <source>
        <dbReference type="ARBA" id="ARBA00022692"/>
    </source>
</evidence>
<feature type="transmembrane region" description="Helical" evidence="11">
    <location>
        <begin position="322"/>
        <end position="341"/>
    </location>
</feature>
<feature type="transmembrane region" description="Helical" evidence="11">
    <location>
        <begin position="271"/>
        <end position="293"/>
    </location>
</feature>
<keyword evidence="14" id="KW-1185">Reference proteome</keyword>
<dbReference type="PANTHER" id="PTHR42837:SF2">
    <property type="entry name" value="MEMBRANE METALLOPROTEASE ARASP2, CHLOROPLASTIC-RELATED"/>
    <property type="match status" value="1"/>
</dbReference>
<evidence type="ECO:0000259" key="12">
    <source>
        <dbReference type="PROSITE" id="PS50106"/>
    </source>
</evidence>
<evidence type="ECO:0000313" key="14">
    <source>
        <dbReference type="Proteomes" id="UP000463470"/>
    </source>
</evidence>
<feature type="transmembrane region" description="Helical" evidence="11">
    <location>
        <begin position="97"/>
        <end position="119"/>
    </location>
</feature>
<dbReference type="AlphaFoldDB" id="A0A845L1Y9"/>
<dbReference type="GO" id="GO:0016020">
    <property type="term" value="C:membrane"/>
    <property type="evidence" value="ECO:0007669"/>
    <property type="project" value="UniProtKB-SubCell"/>
</dbReference>
<dbReference type="SMART" id="SM00228">
    <property type="entry name" value="PDZ"/>
    <property type="match status" value="1"/>
</dbReference>
<keyword evidence="9 11" id="KW-0482">Metalloprotease</keyword>
<evidence type="ECO:0000256" key="8">
    <source>
        <dbReference type="ARBA" id="ARBA00022989"/>
    </source>
</evidence>
<evidence type="ECO:0000256" key="9">
    <source>
        <dbReference type="ARBA" id="ARBA00023049"/>
    </source>
</evidence>
<comment type="caution">
    <text evidence="13">The sequence shown here is derived from an EMBL/GenBank/DDBJ whole genome shotgun (WGS) entry which is preliminary data.</text>
</comment>
<evidence type="ECO:0000256" key="6">
    <source>
        <dbReference type="ARBA" id="ARBA00022801"/>
    </source>
</evidence>
<dbReference type="InterPro" id="IPR001478">
    <property type="entry name" value="PDZ"/>
</dbReference>
<keyword evidence="7 11" id="KW-0862">Zinc</keyword>
<name>A0A845L1Y9_9FIRM</name>
<evidence type="ECO:0000256" key="11">
    <source>
        <dbReference type="RuleBase" id="RU362031"/>
    </source>
</evidence>
<evidence type="ECO:0000256" key="10">
    <source>
        <dbReference type="ARBA" id="ARBA00023136"/>
    </source>
</evidence>
<dbReference type="InterPro" id="IPR008915">
    <property type="entry name" value="Peptidase_M50"/>
</dbReference>
<reference evidence="13 14" key="1">
    <citation type="submission" date="2020-01" db="EMBL/GenBank/DDBJ databases">
        <title>Whole-genome sequence of Heliobacterium undosum DSM 13378.</title>
        <authorList>
            <person name="Kyndt J.A."/>
            <person name="Meyer T.E."/>
        </authorList>
    </citation>
    <scope>NUCLEOTIDE SEQUENCE [LARGE SCALE GENOMIC DNA]</scope>
    <source>
        <strain evidence="13 14">DSM 13378</strain>
    </source>
</reference>
<sequence>MITFLASVFVFGLMIFFHELGHFAVAKAVGVRVLEFSIGMGPRLFGLRRGATLYALRLLPVGGFVRMAGMEPGEDGQFPAATSDPGNFNNKTVLQRAAVIFAGSFMNFILAFLLFIYIYTIIGVPTYSNVIGDVLAGKPAQTAGIRPGDRIVAVDGKATANWAELIQEIHPRGGQELTLTVESQGAVRDVKVVPAVEPERNVGQIGITVDDKSVYHEKKGLFTSLKLGIANTVAITTMILQSIFQMITGAAPAEVGGPVMIVSEIGKAAQVGLMPLLMLASVLSINLGLLNLFPIPALDGSRLVFLGLEALRGRPIDPAKESMIHMIGFALLIGLMLLIAYKDVLKLLGGG</sequence>
<dbReference type="Proteomes" id="UP000463470">
    <property type="component" value="Unassembled WGS sequence"/>
</dbReference>
<dbReference type="PROSITE" id="PS50106">
    <property type="entry name" value="PDZ"/>
    <property type="match status" value="1"/>
</dbReference>